<evidence type="ECO:0000313" key="4">
    <source>
        <dbReference type="Proteomes" id="UP000604825"/>
    </source>
</evidence>
<sequence length="254" mass="28235">MNEKVDDPDVLEMKQLSRESEEMGKVDSDAEIADQQRRLKETEGDPKGEEGREAARKGTFKGEGEGGIVCSTLQVFSVKVEEIIEGLKWPLEVFGMVALRDSIDLSRNIIFKRERHNCQILTDQDSHAQSCHALLILELCRELRSCTNILVDEYKRSYTSRLSTLQLMLGHLTDSMEATIRVRVASGTWPDGFGGWFAVRAGSIKHILCCLTGDKKVSITGNEIRLAQLVVSIEAHGKLIVFVAARNGSDVLGM</sequence>
<comment type="caution">
    <text evidence="3">The sequence shown here is derived from an EMBL/GenBank/DDBJ whole genome shotgun (WGS) entry which is preliminary data.</text>
</comment>
<dbReference type="AlphaFoldDB" id="A0A811R1X0"/>
<dbReference type="Proteomes" id="UP000604825">
    <property type="component" value="Unassembled WGS sequence"/>
</dbReference>
<proteinExistence type="predicted"/>
<dbReference type="InterPro" id="IPR046533">
    <property type="entry name" value="DUF6598"/>
</dbReference>
<organism evidence="3 4">
    <name type="scientific">Miscanthus lutarioriparius</name>
    <dbReference type="NCBI Taxonomy" id="422564"/>
    <lineage>
        <taxon>Eukaryota</taxon>
        <taxon>Viridiplantae</taxon>
        <taxon>Streptophyta</taxon>
        <taxon>Embryophyta</taxon>
        <taxon>Tracheophyta</taxon>
        <taxon>Spermatophyta</taxon>
        <taxon>Magnoliopsida</taxon>
        <taxon>Liliopsida</taxon>
        <taxon>Poales</taxon>
        <taxon>Poaceae</taxon>
        <taxon>PACMAD clade</taxon>
        <taxon>Panicoideae</taxon>
        <taxon>Andropogonodae</taxon>
        <taxon>Andropogoneae</taxon>
        <taxon>Saccharinae</taxon>
        <taxon>Miscanthus</taxon>
    </lineage>
</organism>
<dbReference type="PANTHER" id="PTHR33065">
    <property type="entry name" value="OS07G0486400 PROTEIN"/>
    <property type="match status" value="1"/>
</dbReference>
<evidence type="ECO:0000313" key="3">
    <source>
        <dbReference type="EMBL" id="CAD6263442.1"/>
    </source>
</evidence>
<evidence type="ECO:0000259" key="2">
    <source>
        <dbReference type="Pfam" id="PF20241"/>
    </source>
</evidence>
<reference evidence="3" key="1">
    <citation type="submission" date="2020-10" db="EMBL/GenBank/DDBJ databases">
        <authorList>
            <person name="Han B."/>
            <person name="Lu T."/>
            <person name="Zhao Q."/>
            <person name="Huang X."/>
            <person name="Zhao Y."/>
        </authorList>
    </citation>
    <scope>NUCLEOTIDE SEQUENCE</scope>
</reference>
<dbReference type="PANTHER" id="PTHR33065:SF201">
    <property type="entry name" value="DUF6598 DOMAIN-CONTAINING PROTEIN"/>
    <property type="match status" value="1"/>
</dbReference>
<dbReference type="OrthoDB" id="694001at2759"/>
<protein>
    <recommendedName>
        <fullName evidence="2">DUF6598 domain-containing protein</fullName>
    </recommendedName>
</protein>
<feature type="region of interest" description="Disordered" evidence="1">
    <location>
        <begin position="1"/>
        <end position="60"/>
    </location>
</feature>
<keyword evidence="4" id="KW-1185">Reference proteome</keyword>
<name>A0A811R1X0_9POAL</name>
<feature type="domain" description="DUF6598" evidence="2">
    <location>
        <begin position="72"/>
        <end position="127"/>
    </location>
</feature>
<dbReference type="EMBL" id="CAJGYO010000012">
    <property type="protein sequence ID" value="CAD6263442.1"/>
    <property type="molecule type" value="Genomic_DNA"/>
</dbReference>
<evidence type="ECO:0000256" key="1">
    <source>
        <dbReference type="SAM" id="MobiDB-lite"/>
    </source>
</evidence>
<gene>
    <name evidence="3" type="ORF">NCGR_LOCUS46747</name>
</gene>
<accession>A0A811R1X0</accession>
<feature type="domain" description="DUF6598" evidence="2">
    <location>
        <begin position="154"/>
        <end position="249"/>
    </location>
</feature>
<dbReference type="Pfam" id="PF20241">
    <property type="entry name" value="DUF6598"/>
    <property type="match status" value="2"/>
</dbReference>